<gene>
    <name evidence="2" type="ORF">E5L68_007865</name>
</gene>
<evidence type="ECO:0000313" key="3">
    <source>
        <dbReference type="Proteomes" id="UP001517367"/>
    </source>
</evidence>
<evidence type="ECO:0000313" key="2">
    <source>
        <dbReference type="EMBL" id="MFN0291305.1"/>
    </source>
</evidence>
<feature type="chain" id="PRO_5046324542" evidence="1">
    <location>
        <begin position="18"/>
        <end position="374"/>
    </location>
</feature>
<keyword evidence="1" id="KW-0732">Signal</keyword>
<feature type="signal peptide" evidence="1">
    <location>
        <begin position="1"/>
        <end position="17"/>
    </location>
</feature>
<proteinExistence type="predicted"/>
<comment type="caution">
    <text evidence="2">The sequence shown here is derived from an EMBL/GenBank/DDBJ whole genome shotgun (WGS) entry which is preliminary data.</text>
</comment>
<evidence type="ECO:0000256" key="1">
    <source>
        <dbReference type="SAM" id="SignalP"/>
    </source>
</evidence>
<sequence>MRFLFLILALSFKLSYAQQPPLVITVQNQSDLLRENEIVEISWSKILARCPKIDTANFKVLNAATDAEIPYQLEMQGHPVRQLLLQVSLAPKEVLKLNIVAGKPKPITPKTYGRYVPERKDDFAWENDKVAFRLYGKALEGTPDDAQGLDIWAKRTEKLIVNKWYKSGDYHTDHGDGLDYYAVGMTLGAGDIAPFADGKIVYPKHYRQYQVLDNGPLRSSFMLDFDAVNVAGKMVRLRKKYTLDAGSRLNKVEVSLLENEDQKQEMVVGLVTVKQPGGKKYMNAKEGISYYWQKTDPKNGTIGVAALVARSFEKVFESEGQILNKLTLASQKPIVYYNGGVWDKQGEIKTEQEWLNYLRDFKQKLTKPLKVKLK</sequence>
<accession>A0ABW9JG98</accession>
<reference evidence="2 3" key="1">
    <citation type="submission" date="2024-12" db="EMBL/GenBank/DDBJ databases">
        <authorList>
            <person name="Hu S."/>
        </authorList>
    </citation>
    <scope>NUCLEOTIDE SEQUENCE [LARGE SCALE GENOMIC DNA]</scope>
    <source>
        <strain evidence="2 3">P-25</strain>
    </source>
</reference>
<protein>
    <submittedName>
        <fullName evidence="2">DUF4861 family protein</fullName>
    </submittedName>
</protein>
<organism evidence="2 3">
    <name type="scientific">Pedobacter helvus</name>
    <dbReference type="NCBI Taxonomy" id="2563444"/>
    <lineage>
        <taxon>Bacteria</taxon>
        <taxon>Pseudomonadati</taxon>
        <taxon>Bacteroidota</taxon>
        <taxon>Sphingobacteriia</taxon>
        <taxon>Sphingobacteriales</taxon>
        <taxon>Sphingobacteriaceae</taxon>
        <taxon>Pedobacter</taxon>
    </lineage>
</organism>
<dbReference type="Proteomes" id="UP001517367">
    <property type="component" value="Unassembled WGS sequence"/>
</dbReference>
<dbReference type="EMBL" id="SRMP02000011">
    <property type="protein sequence ID" value="MFN0291305.1"/>
    <property type="molecule type" value="Genomic_DNA"/>
</dbReference>
<name>A0ABW9JG98_9SPHI</name>
<dbReference type="InterPro" id="IPR032342">
    <property type="entry name" value="DUF4861"/>
</dbReference>
<dbReference type="Pfam" id="PF16153">
    <property type="entry name" value="DUF4861"/>
    <property type="match status" value="1"/>
</dbReference>
<keyword evidence="3" id="KW-1185">Reference proteome</keyword>
<dbReference type="RefSeq" id="WP_138730516.1">
    <property type="nucleotide sequence ID" value="NZ_SRMP02000011.1"/>
</dbReference>